<evidence type="ECO:0000313" key="4">
    <source>
        <dbReference type="EMBL" id="GAA1542775.1"/>
    </source>
</evidence>
<keyword evidence="2" id="KW-0472">Membrane</keyword>
<feature type="transmembrane region" description="Helical" evidence="2">
    <location>
        <begin position="62"/>
        <end position="80"/>
    </location>
</feature>
<keyword evidence="5" id="KW-1185">Reference proteome</keyword>
<dbReference type="InterPro" id="IPR037185">
    <property type="entry name" value="EmrE-like"/>
</dbReference>
<feature type="domain" description="EamA" evidence="3">
    <location>
        <begin position="30"/>
        <end position="172"/>
    </location>
</feature>
<name>A0ABP4MHT6_9ACTN</name>
<feature type="transmembrane region" description="Helical" evidence="2">
    <location>
        <begin position="278"/>
        <end position="296"/>
    </location>
</feature>
<feature type="transmembrane region" description="Helical" evidence="2">
    <location>
        <begin position="101"/>
        <end position="122"/>
    </location>
</feature>
<evidence type="ECO:0000259" key="3">
    <source>
        <dbReference type="Pfam" id="PF00892"/>
    </source>
</evidence>
<dbReference type="PANTHER" id="PTHR22911">
    <property type="entry name" value="ACYL-MALONYL CONDENSING ENZYME-RELATED"/>
    <property type="match status" value="1"/>
</dbReference>
<proteinExistence type="inferred from homology"/>
<protein>
    <submittedName>
        <fullName evidence="4">EamA family transporter</fullName>
    </submittedName>
</protein>
<evidence type="ECO:0000256" key="2">
    <source>
        <dbReference type="SAM" id="Phobius"/>
    </source>
</evidence>
<feature type="transmembrane region" description="Helical" evidence="2">
    <location>
        <begin position="128"/>
        <end position="148"/>
    </location>
</feature>
<accession>A0ABP4MHT6</accession>
<dbReference type="InterPro" id="IPR000620">
    <property type="entry name" value="EamA_dom"/>
</dbReference>
<keyword evidence="2" id="KW-0812">Transmembrane</keyword>
<reference evidence="5" key="1">
    <citation type="journal article" date="2019" name="Int. J. Syst. Evol. Microbiol.">
        <title>The Global Catalogue of Microorganisms (GCM) 10K type strain sequencing project: providing services to taxonomists for standard genome sequencing and annotation.</title>
        <authorList>
            <consortium name="The Broad Institute Genomics Platform"/>
            <consortium name="The Broad Institute Genome Sequencing Center for Infectious Disease"/>
            <person name="Wu L."/>
            <person name="Ma J."/>
        </authorList>
    </citation>
    <scope>NUCLEOTIDE SEQUENCE [LARGE SCALE GENOMIC DNA]</scope>
    <source>
        <strain evidence="5">JCM 15933</strain>
    </source>
</reference>
<dbReference type="Pfam" id="PF00892">
    <property type="entry name" value="EamA"/>
    <property type="match status" value="2"/>
</dbReference>
<feature type="transmembrane region" description="Helical" evidence="2">
    <location>
        <begin position="155"/>
        <end position="172"/>
    </location>
</feature>
<keyword evidence="2" id="KW-1133">Transmembrane helix</keyword>
<feature type="transmembrane region" description="Helical" evidence="2">
    <location>
        <begin position="247"/>
        <end position="266"/>
    </location>
</feature>
<feature type="transmembrane region" description="Helical" evidence="2">
    <location>
        <begin position="29"/>
        <end position="50"/>
    </location>
</feature>
<comment type="similarity">
    <text evidence="1">Belongs to the EamA transporter family.</text>
</comment>
<comment type="caution">
    <text evidence="4">The sequence shown here is derived from an EMBL/GenBank/DDBJ whole genome shotgun (WGS) entry which is preliminary data.</text>
</comment>
<evidence type="ECO:0000313" key="5">
    <source>
        <dbReference type="Proteomes" id="UP001501470"/>
    </source>
</evidence>
<gene>
    <name evidence="4" type="ORF">GCM10009827_072940</name>
</gene>
<organism evidence="4 5">
    <name type="scientific">Dactylosporangium maewongense</name>
    <dbReference type="NCBI Taxonomy" id="634393"/>
    <lineage>
        <taxon>Bacteria</taxon>
        <taxon>Bacillati</taxon>
        <taxon>Actinomycetota</taxon>
        <taxon>Actinomycetes</taxon>
        <taxon>Micromonosporales</taxon>
        <taxon>Micromonosporaceae</taxon>
        <taxon>Dactylosporangium</taxon>
    </lineage>
</organism>
<dbReference type="Proteomes" id="UP001501470">
    <property type="component" value="Unassembled WGS sequence"/>
</dbReference>
<feature type="transmembrane region" description="Helical" evidence="2">
    <location>
        <begin position="184"/>
        <end position="204"/>
    </location>
</feature>
<dbReference type="EMBL" id="BAAAQD010000017">
    <property type="protein sequence ID" value="GAA1542775.1"/>
    <property type="molecule type" value="Genomic_DNA"/>
</dbReference>
<feature type="transmembrane region" description="Helical" evidence="2">
    <location>
        <begin position="216"/>
        <end position="235"/>
    </location>
</feature>
<dbReference type="RefSeq" id="WP_344507316.1">
    <property type="nucleotide sequence ID" value="NZ_BAAAQD010000017.1"/>
</dbReference>
<sequence length="341" mass="35111">MAAQTSSSPPVTVAVARGPEPARRGQGRLAGYAAVVVAAALWGFGGTVASRLFDAGVDPLELVATRTFITLAGLALLVGAGRATRRQDRQDRQAGPERAGWAVTVGFGVSVAVANGCLFLAIQHLPVAVAMVLQNLAPALVVGWLILLGRRRMSLPLTLGLAAALLGVALVVRLPETSLGRLDLVGIGFGLATAAGVAAFSVLGSAATRAHGALRANVYAFAVSSVVWLVVLAPGGAPGITRHGDQWPGIVFVGVLGTLVPFLLYAWGTARVGAQAGAVNISLEPVFSAVLAWWWLSQRLTAMQIAGGVVLVGAVIALQHLREHPKGSTRNTTRGSDRMTP</sequence>
<evidence type="ECO:0000256" key="1">
    <source>
        <dbReference type="ARBA" id="ARBA00007362"/>
    </source>
</evidence>
<dbReference type="SUPFAM" id="SSF103481">
    <property type="entry name" value="Multidrug resistance efflux transporter EmrE"/>
    <property type="match status" value="2"/>
</dbReference>
<feature type="transmembrane region" description="Helical" evidence="2">
    <location>
        <begin position="302"/>
        <end position="321"/>
    </location>
</feature>
<dbReference type="PANTHER" id="PTHR22911:SF79">
    <property type="entry name" value="MOBA-LIKE NTP TRANSFERASE DOMAIN-CONTAINING PROTEIN"/>
    <property type="match status" value="1"/>
</dbReference>
<feature type="domain" description="EamA" evidence="3">
    <location>
        <begin position="185"/>
        <end position="316"/>
    </location>
</feature>